<keyword evidence="6" id="KW-1185">Reference proteome</keyword>
<evidence type="ECO:0000259" key="3">
    <source>
        <dbReference type="PROSITE" id="PS50234"/>
    </source>
</evidence>
<evidence type="ECO:0000256" key="1">
    <source>
        <dbReference type="ARBA" id="ARBA00022737"/>
    </source>
</evidence>
<accession>A0A1Z5KJ25</accession>
<dbReference type="Proteomes" id="UP000198406">
    <property type="component" value="Unassembled WGS sequence"/>
</dbReference>
<dbReference type="PANTHER" id="PTHR46343:SF2">
    <property type="entry name" value="SUSHI_VON WILLEBRAND FACTOR TYPE A_EGF_PENTRAXIN DOMAIN-CONTAINING 1"/>
    <property type="match status" value="1"/>
</dbReference>
<dbReference type="InterPro" id="IPR036465">
    <property type="entry name" value="vWFA_dom_sf"/>
</dbReference>
<dbReference type="InterPro" id="IPR003410">
    <property type="entry name" value="HYR_dom"/>
</dbReference>
<feature type="chain" id="PRO_5012464626" description="HYR domain-containing protein" evidence="2">
    <location>
        <begin position="22"/>
        <end position="605"/>
    </location>
</feature>
<proteinExistence type="predicted"/>
<organism evidence="5 6">
    <name type="scientific">Fistulifera solaris</name>
    <name type="common">Oleaginous diatom</name>
    <dbReference type="NCBI Taxonomy" id="1519565"/>
    <lineage>
        <taxon>Eukaryota</taxon>
        <taxon>Sar</taxon>
        <taxon>Stramenopiles</taxon>
        <taxon>Ochrophyta</taxon>
        <taxon>Bacillariophyta</taxon>
        <taxon>Bacillariophyceae</taxon>
        <taxon>Bacillariophycidae</taxon>
        <taxon>Naviculales</taxon>
        <taxon>Naviculaceae</taxon>
        <taxon>Fistulifera</taxon>
    </lineage>
</organism>
<dbReference type="PROSITE" id="PS50825">
    <property type="entry name" value="HYR"/>
    <property type="match status" value="1"/>
</dbReference>
<dbReference type="EMBL" id="BDSP01000240">
    <property type="protein sequence ID" value="GAX26217.1"/>
    <property type="molecule type" value="Genomic_DNA"/>
</dbReference>
<feature type="signal peptide" evidence="2">
    <location>
        <begin position="1"/>
        <end position="21"/>
    </location>
</feature>
<comment type="caution">
    <text evidence="5">The sequence shown here is derived from an EMBL/GenBank/DDBJ whole genome shotgun (WGS) entry which is preliminary data.</text>
</comment>
<dbReference type="PROSITE" id="PS50234">
    <property type="entry name" value="VWFA"/>
    <property type="match status" value="1"/>
</dbReference>
<keyword evidence="2" id="KW-0732">Signal</keyword>
<gene>
    <name evidence="5" type="ORF">FisN_16Lh043</name>
</gene>
<name>A0A1Z5KJ25_FISSO</name>
<dbReference type="Gene3D" id="3.40.50.410">
    <property type="entry name" value="von Willebrand factor, type A domain"/>
    <property type="match status" value="1"/>
</dbReference>
<protein>
    <recommendedName>
        <fullName evidence="7">HYR domain-containing protein</fullName>
    </recommendedName>
</protein>
<dbReference type="AlphaFoldDB" id="A0A1Z5KJ25"/>
<dbReference type="CDD" id="cd00198">
    <property type="entry name" value="vWFA"/>
    <property type="match status" value="1"/>
</dbReference>
<reference evidence="5 6" key="1">
    <citation type="journal article" date="2015" name="Plant Cell">
        <title>Oil accumulation by the oleaginous diatom Fistulifera solaris as revealed by the genome and transcriptome.</title>
        <authorList>
            <person name="Tanaka T."/>
            <person name="Maeda Y."/>
            <person name="Veluchamy A."/>
            <person name="Tanaka M."/>
            <person name="Abida H."/>
            <person name="Marechal E."/>
            <person name="Bowler C."/>
            <person name="Muto M."/>
            <person name="Sunaga Y."/>
            <person name="Tanaka M."/>
            <person name="Yoshino T."/>
            <person name="Taniguchi T."/>
            <person name="Fukuda Y."/>
            <person name="Nemoto M."/>
            <person name="Matsumoto M."/>
            <person name="Wong P.S."/>
            <person name="Aburatani S."/>
            <person name="Fujibuchi W."/>
        </authorList>
    </citation>
    <scope>NUCLEOTIDE SEQUENCE [LARGE SCALE GENOMIC DNA]</scope>
    <source>
        <strain evidence="5 6">JPCC DA0580</strain>
    </source>
</reference>
<dbReference type="SUPFAM" id="SSF53300">
    <property type="entry name" value="vWA-like"/>
    <property type="match status" value="1"/>
</dbReference>
<dbReference type="InterPro" id="IPR013783">
    <property type="entry name" value="Ig-like_fold"/>
</dbReference>
<dbReference type="Pfam" id="PF02494">
    <property type="entry name" value="HYR"/>
    <property type="match status" value="2"/>
</dbReference>
<evidence type="ECO:0000259" key="4">
    <source>
        <dbReference type="PROSITE" id="PS50825"/>
    </source>
</evidence>
<dbReference type="InterPro" id="IPR043555">
    <property type="entry name" value="SRPX-like"/>
</dbReference>
<sequence>MKITTFATSLLLASVLVPNQASQVDEALPHFRARSLLTAVELGNGAQLSVNINAPATGSSVVVDDTCAASTPFDGSASVGKGNPDVTYIFIIDESGSTSGIIAGIKAFFEDLTDIVFSEGSALNAGVVRFGSSAIRMSALTDDIAAIKDVIDNPFLNGPSTNCADSLVKARELAETSTAATTIVLFAGDGACNSGGSFVGPANDLAGLANTNVIVETIAIGIGCQGDLGSIPRNGGSCKAVTSVNDFDITTVIGTTLKDVAYNLNAGAFASLTTSPSGDTAGPATKTFVQAIPINLGPNDLCVKATGNDEVGQQDVDVLECISIVGVDASAPTITCPANIITATDAGLCESSVATGSATAIDNCSDGLSPQASATGPFPLGISTVTFSVVDASGNPASCDMSVEVYDGEEPILLCPADMTVSTDAGICTATIEIPVATVTDNCDQGLTPSTTAVNPFALGSTTVEYTVADNAGNTDACTFAVVVEDNEAPTATCSPANNPGGNVPKANNQDGFFVLGGEDNCSVLSYQVVDSVSGFVFGPFPSGTVFKYTEAPGSTPSQKPGTGNVNYFLKGKGDAYVLVTDGAGNTAMAPCLVPPKPSRLLRGI</sequence>
<dbReference type="InParanoid" id="A0A1Z5KJ25"/>
<dbReference type="InterPro" id="IPR002035">
    <property type="entry name" value="VWF_A"/>
</dbReference>
<evidence type="ECO:0008006" key="7">
    <source>
        <dbReference type="Google" id="ProtNLM"/>
    </source>
</evidence>
<dbReference type="Gene3D" id="2.60.40.10">
    <property type="entry name" value="Immunoglobulins"/>
    <property type="match status" value="1"/>
</dbReference>
<keyword evidence="1" id="KW-0677">Repeat</keyword>
<dbReference type="PANTHER" id="PTHR46343">
    <property type="entry name" value="HYR DOMAIN-CONTAINING PROTEIN"/>
    <property type="match status" value="1"/>
</dbReference>
<evidence type="ECO:0000313" key="6">
    <source>
        <dbReference type="Proteomes" id="UP000198406"/>
    </source>
</evidence>
<feature type="domain" description="HYR" evidence="4">
    <location>
        <begin position="406"/>
        <end position="486"/>
    </location>
</feature>
<evidence type="ECO:0000256" key="2">
    <source>
        <dbReference type="SAM" id="SignalP"/>
    </source>
</evidence>
<evidence type="ECO:0000313" key="5">
    <source>
        <dbReference type="EMBL" id="GAX26217.1"/>
    </source>
</evidence>
<feature type="domain" description="VWFA" evidence="3">
    <location>
        <begin position="87"/>
        <end position="264"/>
    </location>
</feature>
<dbReference type="OrthoDB" id="10064599at2759"/>